<keyword evidence="1" id="KW-0812">Transmembrane</keyword>
<gene>
    <name evidence="2" type="ORF">GTP46_06070</name>
</gene>
<evidence type="ECO:0000256" key="1">
    <source>
        <dbReference type="SAM" id="Phobius"/>
    </source>
</evidence>
<sequence length="86" mass="9881">MLFFAEVAWRYLPNPKPLRDAIISGHVDITQLAGSTVYLISRQCHNVDEVEAAIMRRNAWVRVVADIESVVLATAFVFILYFAWHF</sequence>
<protein>
    <submittedName>
        <fullName evidence="2">Uncharacterized protein</fullName>
    </submittedName>
</protein>
<keyword evidence="1" id="KW-0472">Membrane</keyword>
<keyword evidence="3" id="KW-1185">Reference proteome</keyword>
<dbReference type="Proteomes" id="UP000479335">
    <property type="component" value="Unassembled WGS sequence"/>
</dbReference>
<organism evidence="2 3">
    <name type="scientific">Duganella flavida</name>
    <dbReference type="NCBI Taxonomy" id="2692175"/>
    <lineage>
        <taxon>Bacteria</taxon>
        <taxon>Pseudomonadati</taxon>
        <taxon>Pseudomonadota</taxon>
        <taxon>Betaproteobacteria</taxon>
        <taxon>Burkholderiales</taxon>
        <taxon>Oxalobacteraceae</taxon>
        <taxon>Telluria group</taxon>
        <taxon>Duganella</taxon>
    </lineage>
</organism>
<dbReference type="AlphaFoldDB" id="A0A6L8K5I3"/>
<dbReference type="EMBL" id="WWCN01000003">
    <property type="protein sequence ID" value="MYM22205.1"/>
    <property type="molecule type" value="Genomic_DNA"/>
</dbReference>
<name>A0A6L8K5I3_9BURK</name>
<evidence type="ECO:0000313" key="3">
    <source>
        <dbReference type="Proteomes" id="UP000479335"/>
    </source>
</evidence>
<evidence type="ECO:0000313" key="2">
    <source>
        <dbReference type="EMBL" id="MYM22205.1"/>
    </source>
</evidence>
<proteinExistence type="predicted"/>
<comment type="caution">
    <text evidence="2">The sequence shown here is derived from an EMBL/GenBank/DDBJ whole genome shotgun (WGS) entry which is preliminary data.</text>
</comment>
<dbReference type="RefSeq" id="WP_161005713.1">
    <property type="nucleotide sequence ID" value="NZ_WWCN01000003.1"/>
</dbReference>
<reference evidence="2 3" key="1">
    <citation type="submission" date="2019-12" db="EMBL/GenBank/DDBJ databases">
        <title>Novel species isolated from a subtropical stream in China.</title>
        <authorList>
            <person name="Lu H."/>
        </authorList>
    </citation>
    <scope>NUCLEOTIDE SEQUENCE [LARGE SCALE GENOMIC DNA]</scope>
    <source>
        <strain evidence="2 3">FT135W</strain>
    </source>
</reference>
<accession>A0A6L8K5I3</accession>
<keyword evidence="1" id="KW-1133">Transmembrane helix</keyword>
<feature type="transmembrane region" description="Helical" evidence="1">
    <location>
        <begin position="63"/>
        <end position="84"/>
    </location>
</feature>